<dbReference type="Proteomes" id="UP000835052">
    <property type="component" value="Unassembled WGS sequence"/>
</dbReference>
<evidence type="ECO:0000256" key="1">
    <source>
        <dbReference type="ARBA" id="ARBA00023054"/>
    </source>
</evidence>
<reference evidence="4" key="1">
    <citation type="submission" date="2020-10" db="EMBL/GenBank/DDBJ databases">
        <authorList>
            <person name="Kikuchi T."/>
        </authorList>
    </citation>
    <scope>NUCLEOTIDE SEQUENCE</scope>
    <source>
        <strain evidence="4">NKZ352</strain>
    </source>
</reference>
<dbReference type="PANTHER" id="PTHR46292">
    <property type="entry name" value="COILED-COIL DOMAIN-CONTAINING PROTEIN 102A"/>
    <property type="match status" value="1"/>
</dbReference>
<gene>
    <name evidence="4" type="ORF">CAUJ_LOCUS165</name>
</gene>
<keyword evidence="5" id="KW-1185">Reference proteome</keyword>
<evidence type="ECO:0000256" key="3">
    <source>
        <dbReference type="SAM" id="MobiDB-lite"/>
    </source>
</evidence>
<accession>A0A8S1GMG7</accession>
<protein>
    <recommendedName>
        <fullName evidence="6">Coiled-coil domain-containing protein 102A</fullName>
    </recommendedName>
</protein>
<proteinExistence type="predicted"/>
<evidence type="ECO:0000256" key="2">
    <source>
        <dbReference type="SAM" id="Coils"/>
    </source>
</evidence>
<keyword evidence="1 2" id="KW-0175">Coiled coil</keyword>
<evidence type="ECO:0008006" key="6">
    <source>
        <dbReference type="Google" id="ProtNLM"/>
    </source>
</evidence>
<feature type="region of interest" description="Disordered" evidence="3">
    <location>
        <begin position="350"/>
        <end position="370"/>
    </location>
</feature>
<sequence>MECCARVAGCQGVSAAGQSPIPQGPINSDDTKLASFQPHLSVAFSKPRRRANHSSVILPSSTLFFAAALVHTDYRTLLPVCTASWSAKPGALHLLLRLGERLSAFWLLDPMADSAASIYNRYYEENNDSDGHFLRTVRVRRCRHTDWDLCESIRLIELQEARDRASQMEKTMRWWSNCTAEWRARWSAVRDERNRARNEAETMKQNYEVVLEEKRRLDEQLLLRNSHPRIPTIVLDENGNPEREDSSVKNVRGVLKLHVGVQADCPNCDQPSSLALVAPEDSSSGTSNFEEECCSLQNEVHNARVINSQLKAENEFLLEKVEQMENALIGAQEQEKVLQQVLQKLAETEEKLRASRSHTDSDQDPSFDGM</sequence>
<dbReference type="AlphaFoldDB" id="A0A8S1GMG7"/>
<feature type="compositionally biased region" description="Basic and acidic residues" evidence="3">
    <location>
        <begin position="350"/>
        <end position="361"/>
    </location>
</feature>
<evidence type="ECO:0000313" key="4">
    <source>
        <dbReference type="EMBL" id="CAD6184246.1"/>
    </source>
</evidence>
<comment type="caution">
    <text evidence="4">The sequence shown here is derived from an EMBL/GenBank/DDBJ whole genome shotgun (WGS) entry which is preliminary data.</text>
</comment>
<dbReference type="EMBL" id="CAJGYM010000001">
    <property type="protein sequence ID" value="CAD6184246.1"/>
    <property type="molecule type" value="Genomic_DNA"/>
</dbReference>
<name>A0A8S1GMG7_9PELO</name>
<feature type="coiled-coil region" evidence="2">
    <location>
        <begin position="193"/>
        <end position="220"/>
    </location>
</feature>
<dbReference type="PANTHER" id="PTHR46292:SF1">
    <property type="entry name" value="COILED-COIL DOMAIN-CONTAINING PROTEIN 102A"/>
    <property type="match status" value="1"/>
</dbReference>
<organism evidence="4 5">
    <name type="scientific">Caenorhabditis auriculariae</name>
    <dbReference type="NCBI Taxonomy" id="2777116"/>
    <lineage>
        <taxon>Eukaryota</taxon>
        <taxon>Metazoa</taxon>
        <taxon>Ecdysozoa</taxon>
        <taxon>Nematoda</taxon>
        <taxon>Chromadorea</taxon>
        <taxon>Rhabditida</taxon>
        <taxon>Rhabditina</taxon>
        <taxon>Rhabditomorpha</taxon>
        <taxon>Rhabditoidea</taxon>
        <taxon>Rhabditidae</taxon>
        <taxon>Peloderinae</taxon>
        <taxon>Caenorhabditis</taxon>
    </lineage>
</organism>
<dbReference type="OrthoDB" id="5984396at2759"/>
<evidence type="ECO:0000313" key="5">
    <source>
        <dbReference type="Proteomes" id="UP000835052"/>
    </source>
</evidence>